<keyword evidence="11" id="KW-1185">Reference proteome</keyword>
<sequence>MGRRTNNQLPTNLPQLQNLIKRDPASYKEEFFQQFNHFKALLQVFQFNPALYEKNFVDLVLFIAQVSHCYLDSLKDFPNDLINILKNYGGLLHPDVRVTICKALILLRNKSLLSPADLLPHFIDLFRHQNKQLRDFIKTYIVTDIKNMNSKHHDMKQNSALQNVLFTSIKDNNLTVAKASLDTLIELYHKNIWKDAKCVNVIANCCFSKHAKMLVAAQKFFLGTEEENKDDDSDNSDSDSDGETNGNVIKELSLANRVNKSTRKRKKMLDKTKRVVKKSKKSNKPVSFNFSAIHLIYDPQGMAEKLFQLLEKVNHRFEIKLMTMNLISRLVGLHQLFVFNFYPYLQRYLQPHQREVTKILLYTAQSAHELVPPEIIFPVVKGIANNFITERNSSECMCVGLNSIREICSRCPLAMDEDLLQDLTDYKSYKNKNVSMAAKSLIQLYRTVNPELLKKKDRGKPTEASQEFRAKLYGELDAKDFVPGAECLNSSGEEDDSDEIDNKDDDSDGWIDVSDDEGDIEIETSEDEEDNEGGKKKNLTAQEAKEKASHISTTRILSGKEIEKIKAAQLAKQIKASKPKRFQKNDDRMLAEAALKKKETVSINDIERLYKKPRNNKESRLSTIMEGREDREKFGGRKPKMNPFASKNEKEKRKNKAFAMIKPKIIQKHKRSFRDKAAALKRSLVKKLKNSK</sequence>
<dbReference type="InterPro" id="IPR012977">
    <property type="entry name" value="SDA1_N"/>
</dbReference>
<evidence type="ECO:0000256" key="3">
    <source>
        <dbReference type="ARBA" id="ARBA00022517"/>
    </source>
</evidence>
<organism evidence="10 11">
    <name type="scientific">Tetranychus urticae</name>
    <name type="common">Two-spotted spider mite</name>
    <dbReference type="NCBI Taxonomy" id="32264"/>
    <lineage>
        <taxon>Eukaryota</taxon>
        <taxon>Metazoa</taxon>
        <taxon>Ecdysozoa</taxon>
        <taxon>Arthropoda</taxon>
        <taxon>Chelicerata</taxon>
        <taxon>Arachnida</taxon>
        <taxon>Acari</taxon>
        <taxon>Acariformes</taxon>
        <taxon>Trombidiformes</taxon>
        <taxon>Prostigmata</taxon>
        <taxon>Eleutherengona</taxon>
        <taxon>Raphignathae</taxon>
        <taxon>Tetranychoidea</taxon>
        <taxon>Tetranychidae</taxon>
        <taxon>Tetranychus</taxon>
    </lineage>
</organism>
<dbReference type="STRING" id="32264.T1K827"/>
<dbReference type="PANTHER" id="PTHR12730">
    <property type="entry name" value="HSDA/SDA1-RELATED"/>
    <property type="match status" value="1"/>
</dbReference>
<keyword evidence="4 6" id="KW-0653">Protein transport</keyword>
<proteinExistence type="inferred from homology"/>
<comment type="subcellular location">
    <subcellularLocation>
        <location evidence="6">Nucleus</location>
        <location evidence="6">Nucleolus</location>
    </subcellularLocation>
</comment>
<feature type="compositionally biased region" description="Acidic residues" evidence="7">
    <location>
        <begin position="492"/>
        <end position="531"/>
    </location>
</feature>
<evidence type="ECO:0000256" key="1">
    <source>
        <dbReference type="ARBA" id="ARBA00005783"/>
    </source>
</evidence>
<dbReference type="KEGG" id="tut:107361342"/>
<name>T1K827_TETUR</name>
<dbReference type="InterPro" id="IPR027312">
    <property type="entry name" value="Sda1"/>
</dbReference>
<dbReference type="EnsemblMetazoa" id="tetur06g06470.1">
    <property type="protein sequence ID" value="tetur06g06470.1"/>
    <property type="gene ID" value="tetur06g06470"/>
</dbReference>
<keyword evidence="3 6" id="KW-0690">Ribosome biogenesis</keyword>
<dbReference type="GO" id="GO:0000055">
    <property type="term" value="P:ribosomal large subunit export from nucleus"/>
    <property type="evidence" value="ECO:0007669"/>
    <property type="project" value="UniProtKB-UniRule"/>
</dbReference>
<evidence type="ECO:0000256" key="2">
    <source>
        <dbReference type="ARBA" id="ARBA00022448"/>
    </source>
</evidence>
<keyword evidence="2 6" id="KW-0813">Transport</keyword>
<feature type="domain" description="SDA1 middle" evidence="8">
    <location>
        <begin position="491"/>
        <end position="627"/>
    </location>
</feature>
<comment type="function">
    <text evidence="6">Required for 60S pre-ribosomal subunits export to the cytoplasm.</text>
</comment>
<dbReference type="Pfam" id="PF05285">
    <property type="entry name" value="SDA1_dom"/>
    <property type="match status" value="1"/>
</dbReference>
<feature type="compositionally biased region" description="Basic and acidic residues" evidence="7">
    <location>
        <begin position="617"/>
        <end position="635"/>
    </location>
</feature>
<dbReference type="OrthoDB" id="2196187at2759"/>
<dbReference type="PANTHER" id="PTHR12730:SF0">
    <property type="entry name" value="PROTEIN SDA1 HOMOLOG"/>
    <property type="match status" value="1"/>
</dbReference>
<dbReference type="eggNOG" id="KOG2229">
    <property type="taxonomic scope" value="Eukaryota"/>
</dbReference>
<dbReference type="InterPro" id="IPR007949">
    <property type="entry name" value="SDA1_MD"/>
</dbReference>
<gene>
    <name evidence="10" type="primary">107361342</name>
</gene>
<dbReference type="Proteomes" id="UP000015104">
    <property type="component" value="Unassembled WGS sequence"/>
</dbReference>
<dbReference type="SUPFAM" id="SSF48371">
    <property type="entry name" value="ARM repeat"/>
    <property type="match status" value="1"/>
</dbReference>
<evidence type="ECO:0000313" key="10">
    <source>
        <dbReference type="EnsemblMetazoa" id="tetur06g06470.1"/>
    </source>
</evidence>
<dbReference type="HOGENOM" id="CLU_009161_3_1_1"/>
<protein>
    <recommendedName>
        <fullName evidence="6">Protein SDA1</fullName>
    </recommendedName>
</protein>
<evidence type="ECO:0000313" key="11">
    <source>
        <dbReference type="Proteomes" id="UP000015104"/>
    </source>
</evidence>
<reference evidence="10" key="2">
    <citation type="submission" date="2015-06" db="UniProtKB">
        <authorList>
            <consortium name="EnsemblMetazoa"/>
        </authorList>
    </citation>
    <scope>IDENTIFICATION</scope>
</reference>
<accession>T1K827</accession>
<evidence type="ECO:0000256" key="6">
    <source>
        <dbReference type="RuleBase" id="RU365057"/>
    </source>
</evidence>
<evidence type="ECO:0000256" key="5">
    <source>
        <dbReference type="ARBA" id="ARBA00023242"/>
    </source>
</evidence>
<reference evidence="11" key="1">
    <citation type="submission" date="2011-08" db="EMBL/GenBank/DDBJ databases">
        <authorList>
            <person name="Rombauts S."/>
        </authorList>
    </citation>
    <scope>NUCLEOTIDE SEQUENCE</scope>
    <source>
        <strain evidence="11">London</strain>
    </source>
</reference>
<evidence type="ECO:0000259" key="9">
    <source>
        <dbReference type="Pfam" id="PF08158"/>
    </source>
</evidence>
<dbReference type="Pfam" id="PF08158">
    <property type="entry name" value="SDA1_HEAT"/>
    <property type="match status" value="1"/>
</dbReference>
<feature type="domain" description="SDA1 N-terminal" evidence="9">
    <location>
        <begin position="62"/>
        <end position="430"/>
    </location>
</feature>
<feature type="region of interest" description="Disordered" evidence="7">
    <location>
        <begin position="484"/>
        <end position="552"/>
    </location>
</feature>
<evidence type="ECO:0000256" key="7">
    <source>
        <dbReference type="SAM" id="MobiDB-lite"/>
    </source>
</evidence>
<dbReference type="GO" id="GO:0015031">
    <property type="term" value="P:protein transport"/>
    <property type="evidence" value="ECO:0007669"/>
    <property type="project" value="UniProtKB-KW"/>
</dbReference>
<dbReference type="GO" id="GO:0005730">
    <property type="term" value="C:nucleolus"/>
    <property type="evidence" value="ECO:0007669"/>
    <property type="project" value="UniProtKB-SubCell"/>
</dbReference>
<feature type="region of interest" description="Disordered" evidence="7">
    <location>
        <begin position="617"/>
        <end position="657"/>
    </location>
</feature>
<evidence type="ECO:0000259" key="8">
    <source>
        <dbReference type="Pfam" id="PF05285"/>
    </source>
</evidence>
<dbReference type="InterPro" id="IPR016024">
    <property type="entry name" value="ARM-type_fold"/>
</dbReference>
<comment type="similarity">
    <text evidence="1 6">Belongs to the SDA1 family.</text>
</comment>
<evidence type="ECO:0000256" key="4">
    <source>
        <dbReference type="ARBA" id="ARBA00022927"/>
    </source>
</evidence>
<dbReference type="EMBL" id="CAEY01001813">
    <property type="status" value="NOT_ANNOTATED_CDS"/>
    <property type="molecule type" value="Genomic_DNA"/>
</dbReference>
<dbReference type="OMA" id="AMYKTYK"/>
<dbReference type="AlphaFoldDB" id="T1K827"/>
<feature type="compositionally biased region" description="Acidic residues" evidence="7">
    <location>
        <begin position="226"/>
        <end position="242"/>
    </location>
</feature>
<feature type="region of interest" description="Disordered" evidence="7">
    <location>
        <begin position="226"/>
        <end position="246"/>
    </location>
</feature>
<dbReference type="Gene3D" id="1.25.10.10">
    <property type="entry name" value="Leucine-rich Repeat Variant"/>
    <property type="match status" value="1"/>
</dbReference>
<keyword evidence="5 6" id="KW-0539">Nucleus</keyword>
<dbReference type="InterPro" id="IPR011989">
    <property type="entry name" value="ARM-like"/>
</dbReference>
<dbReference type="GO" id="GO:0042273">
    <property type="term" value="P:ribosomal large subunit biogenesis"/>
    <property type="evidence" value="ECO:0007669"/>
    <property type="project" value="UniProtKB-UniRule"/>
</dbReference>